<feature type="compositionally biased region" description="Acidic residues" evidence="2">
    <location>
        <begin position="1405"/>
        <end position="1417"/>
    </location>
</feature>
<feature type="compositionally biased region" description="Polar residues" evidence="2">
    <location>
        <begin position="1422"/>
        <end position="1439"/>
    </location>
</feature>
<feature type="compositionally biased region" description="Polar residues" evidence="2">
    <location>
        <begin position="1381"/>
        <end position="1400"/>
    </location>
</feature>
<dbReference type="PROSITE" id="PS51425">
    <property type="entry name" value="SCD"/>
    <property type="match status" value="1"/>
</dbReference>
<feature type="compositionally biased region" description="Low complexity" evidence="2">
    <location>
        <begin position="1443"/>
        <end position="1455"/>
    </location>
</feature>
<dbReference type="GO" id="GO:0003682">
    <property type="term" value="F:chromatin binding"/>
    <property type="evidence" value="ECO:0007669"/>
    <property type="project" value="TreeGrafter"/>
</dbReference>
<dbReference type="SUPFAM" id="SSF48371">
    <property type="entry name" value="ARM repeat"/>
    <property type="match status" value="1"/>
</dbReference>
<proteinExistence type="predicted"/>
<dbReference type="EMBL" id="CM000610">
    <property type="protein sequence ID" value="EEC48612.1"/>
    <property type="molecule type" value="Genomic_DNA"/>
</dbReference>
<feature type="compositionally biased region" description="Basic and acidic residues" evidence="2">
    <location>
        <begin position="19"/>
        <end position="33"/>
    </location>
</feature>
<evidence type="ECO:0000256" key="2">
    <source>
        <dbReference type="SAM" id="MobiDB-lite"/>
    </source>
</evidence>
<dbReference type="OrthoDB" id="498590at2759"/>
<feature type="compositionally biased region" description="Acidic residues" evidence="2">
    <location>
        <begin position="61"/>
        <end position="84"/>
    </location>
</feature>
<dbReference type="eggNOG" id="KOG2011">
    <property type="taxonomic scope" value="Eukaryota"/>
</dbReference>
<feature type="region of interest" description="Disordered" evidence="2">
    <location>
        <begin position="1"/>
        <end position="129"/>
    </location>
</feature>
<dbReference type="InterPro" id="IPR020839">
    <property type="entry name" value="SCD"/>
</dbReference>
<dbReference type="EMBL" id="CM000610">
    <property type="protein sequence ID" value="EEC48613.1"/>
    <property type="molecule type" value="Genomic_DNA"/>
</dbReference>
<dbReference type="STRING" id="556484.B7FXV7"/>
<dbReference type="Proteomes" id="UP000000759">
    <property type="component" value="Chromosome 7"/>
</dbReference>
<dbReference type="InterPro" id="IPR039662">
    <property type="entry name" value="Cohesin_Scc3/SA"/>
</dbReference>
<evidence type="ECO:0000256" key="1">
    <source>
        <dbReference type="SAM" id="Coils"/>
    </source>
</evidence>
<feature type="region of interest" description="Disordered" evidence="2">
    <location>
        <begin position="1359"/>
        <end position="1455"/>
    </location>
</feature>
<dbReference type="PaxDb" id="2850-Phatr54417"/>
<gene>
    <name evidence="4" type="ORF">PHATRDRAFT_54417</name>
</gene>
<feature type="compositionally biased region" description="Basic residues" evidence="2">
    <location>
        <begin position="110"/>
        <end position="125"/>
    </location>
</feature>
<keyword evidence="5" id="KW-1185">Reference proteome</keyword>
<dbReference type="Pfam" id="PF21581">
    <property type="entry name" value="SCD"/>
    <property type="match status" value="1"/>
</dbReference>
<protein>
    <submittedName>
        <fullName evidence="4">Cohesin</fullName>
    </submittedName>
</protein>
<dbReference type="GO" id="GO:0008278">
    <property type="term" value="C:cohesin complex"/>
    <property type="evidence" value="ECO:0007669"/>
    <property type="project" value="TreeGrafter"/>
</dbReference>
<evidence type="ECO:0000259" key="3">
    <source>
        <dbReference type="PROSITE" id="PS51425"/>
    </source>
</evidence>
<dbReference type="Gene3D" id="1.25.10.10">
    <property type="entry name" value="Leucine-rich Repeat Variant"/>
    <property type="match status" value="1"/>
</dbReference>
<feature type="compositionally biased region" description="Basic residues" evidence="2">
    <location>
        <begin position="1"/>
        <end position="12"/>
    </location>
</feature>
<dbReference type="GO" id="GO:0007062">
    <property type="term" value="P:sister chromatid cohesion"/>
    <property type="evidence" value="ECO:0007669"/>
    <property type="project" value="TreeGrafter"/>
</dbReference>
<evidence type="ECO:0000313" key="5">
    <source>
        <dbReference type="Proteomes" id="UP000000759"/>
    </source>
</evidence>
<evidence type="ECO:0000313" key="4">
    <source>
        <dbReference type="EMBL" id="EEC48612.1"/>
    </source>
</evidence>
<reference evidence="5" key="2">
    <citation type="submission" date="2008-08" db="EMBL/GenBank/DDBJ databases">
        <authorList>
            <consortium name="Diatom Consortium"/>
            <person name="Grigoriev I."/>
            <person name="Grimwood J."/>
            <person name="Kuo A."/>
            <person name="Otillar R.P."/>
            <person name="Salamov A."/>
            <person name="Detter J.C."/>
            <person name="Lindquist E."/>
            <person name="Shapiro H."/>
            <person name="Lucas S."/>
            <person name="Glavina del Rio T."/>
            <person name="Pitluck S."/>
            <person name="Rokhsar D."/>
            <person name="Bowler C."/>
        </authorList>
    </citation>
    <scope>GENOME REANNOTATION</scope>
    <source>
        <strain evidence="5">CCAP 1055/1</strain>
    </source>
</reference>
<dbReference type="GO" id="GO:0005634">
    <property type="term" value="C:nucleus"/>
    <property type="evidence" value="ECO:0007669"/>
    <property type="project" value="TreeGrafter"/>
</dbReference>
<dbReference type="Pfam" id="PF24571">
    <property type="entry name" value="HEAT_SCC3-SA"/>
    <property type="match status" value="1"/>
</dbReference>
<dbReference type="PANTHER" id="PTHR11199:SF0">
    <property type="entry name" value="LD34181P-RELATED"/>
    <property type="match status" value="1"/>
</dbReference>
<name>B7FXV7_PHATC</name>
<dbReference type="KEGG" id="pti:PHATRDRAFT_54417"/>
<dbReference type="InParanoid" id="B7FXV7"/>
<dbReference type="InterPro" id="IPR011989">
    <property type="entry name" value="ARM-like"/>
</dbReference>
<reference evidence="4 5" key="1">
    <citation type="journal article" date="2008" name="Nature">
        <title>The Phaeodactylum genome reveals the evolutionary history of diatom genomes.</title>
        <authorList>
            <person name="Bowler C."/>
            <person name="Allen A.E."/>
            <person name="Badger J.H."/>
            <person name="Grimwood J."/>
            <person name="Jabbari K."/>
            <person name="Kuo A."/>
            <person name="Maheswari U."/>
            <person name="Martens C."/>
            <person name="Maumus F."/>
            <person name="Otillar R.P."/>
            <person name="Rayko E."/>
            <person name="Salamov A."/>
            <person name="Vandepoele K."/>
            <person name="Beszteri B."/>
            <person name="Gruber A."/>
            <person name="Heijde M."/>
            <person name="Katinka M."/>
            <person name="Mock T."/>
            <person name="Valentin K."/>
            <person name="Verret F."/>
            <person name="Berges J.A."/>
            <person name="Brownlee C."/>
            <person name="Cadoret J.P."/>
            <person name="Chiovitti A."/>
            <person name="Choi C.J."/>
            <person name="Coesel S."/>
            <person name="De Martino A."/>
            <person name="Detter J.C."/>
            <person name="Durkin C."/>
            <person name="Falciatore A."/>
            <person name="Fournet J."/>
            <person name="Haruta M."/>
            <person name="Huysman M.J."/>
            <person name="Jenkins B.D."/>
            <person name="Jiroutova K."/>
            <person name="Jorgensen R.E."/>
            <person name="Joubert Y."/>
            <person name="Kaplan A."/>
            <person name="Kroger N."/>
            <person name="Kroth P.G."/>
            <person name="La Roche J."/>
            <person name="Lindquist E."/>
            <person name="Lommer M."/>
            <person name="Martin-Jezequel V."/>
            <person name="Lopez P.J."/>
            <person name="Lucas S."/>
            <person name="Mangogna M."/>
            <person name="McGinnis K."/>
            <person name="Medlin L.K."/>
            <person name="Montsant A."/>
            <person name="Oudot-Le Secq M.P."/>
            <person name="Napoli C."/>
            <person name="Obornik M."/>
            <person name="Parker M.S."/>
            <person name="Petit J.L."/>
            <person name="Porcel B.M."/>
            <person name="Poulsen N."/>
            <person name="Robison M."/>
            <person name="Rychlewski L."/>
            <person name="Rynearson T.A."/>
            <person name="Schmutz J."/>
            <person name="Shapiro H."/>
            <person name="Siaut M."/>
            <person name="Stanley M."/>
            <person name="Sussman M.R."/>
            <person name="Taylor A.R."/>
            <person name="Vardi A."/>
            <person name="von Dassow P."/>
            <person name="Vyverman W."/>
            <person name="Willis A."/>
            <person name="Wyrwicz L.S."/>
            <person name="Rokhsar D.S."/>
            <person name="Weissenbach J."/>
            <person name="Armbrust E.V."/>
            <person name="Green B.R."/>
            <person name="Van de Peer Y."/>
            <person name="Grigoriev I.V."/>
        </authorList>
    </citation>
    <scope>NUCLEOTIDE SEQUENCE [LARGE SCALE GENOMIC DNA]</scope>
    <source>
        <strain evidence="4 5">CCAP 1055/1</strain>
    </source>
</reference>
<dbReference type="GeneID" id="7200582"/>
<dbReference type="GO" id="GO:0000785">
    <property type="term" value="C:chromatin"/>
    <property type="evidence" value="ECO:0007669"/>
    <property type="project" value="TreeGrafter"/>
</dbReference>
<feature type="compositionally biased region" description="Polar residues" evidence="2">
    <location>
        <begin position="90"/>
        <end position="108"/>
    </location>
</feature>
<dbReference type="InterPro" id="IPR056396">
    <property type="entry name" value="HEAT_SCC3-SA"/>
</dbReference>
<dbReference type="PANTHER" id="PTHR11199">
    <property type="entry name" value="STROMAL ANTIGEN"/>
    <property type="match status" value="1"/>
</dbReference>
<dbReference type="RefSeq" id="XP_002179626.1">
    <property type="nucleotide sequence ID" value="XM_002179590.1"/>
</dbReference>
<keyword evidence="1" id="KW-0175">Coiled coil</keyword>
<dbReference type="InterPro" id="IPR016024">
    <property type="entry name" value="ARM-type_fold"/>
</dbReference>
<feature type="domain" description="SCD" evidence="3">
    <location>
        <begin position="430"/>
        <end position="530"/>
    </location>
</feature>
<dbReference type="RefSeq" id="XP_002179627.1">
    <property type="nucleotide sequence ID" value="XM_002179591.1"/>
</dbReference>
<accession>B7FXV7</accession>
<feature type="coiled-coil region" evidence="1">
    <location>
        <begin position="1301"/>
        <end position="1328"/>
    </location>
</feature>
<sequence length="1455" mass="162060">MGNVRRSNRTRKATYTVYDDAKAQRDSIDSTESRKKRRLTIDDDSVDEDAESRTALSVAAEPEDVSDNDDNDNVESSSDEEEADAGPPQESGTTKYSSRSRATSSQPRQIRAHRAVAKPSTKRRGGAASMAAITTTSRRAAQTVLQGLAGKVLDPVVETPETSLLAALLQQAHDNPTHRRSGGSSTPIETNLQRIALTVLHEHDTHPNRAQISLLNLLFRSVGGGVHTLLDPEEVDLESLSDEAWEDLVTKVLVDMQQTPADLVLFCADPNGTGGKKASVGVREYRKVYRAFWNVLGATALTMTTRTKSLATDAARDHDSDTDEESFDASARFQVELVRDMVARVVEIVGVGQPDIRAAASVAIYSLSIAILSHTVTLRTKLEAAQRQLATAQRSKQKRKAHALQAQITIWTRTTEDLEDIVKETTMGVFLKRYRDSNPHIRAESLHVLSRFTLTRPDIFHKATFLKYLGWMLSDKEAVVRERALDGLMEPLLVAPTTSGKPLFSKIDVSDMRSVVDKFATRLADCVLDVDTNVQEKAMNFLLNLSRQGLLDSLEDDQVWEQINLRALAEDATPIVRRDALFFVTEQLEAFDSGSTKLESNVTERIHELVVWVAHSLADGNIPLEHIRFDLVGFIVVSLRASPELKPIICNWPVLLKGLQRDKSSTPKSKHDRRMLAVQQRVLLEMLIRSVELEVRAVAKDGLMVQHVDPDLLAVQESEDTNLLPSRKKSKGDSSHEELTVALLRALPDLLDLFKTDSSVLELLTGLPPYFLPSVFNLPNRKQDFCTLISKLSKTFLEATDSNVLFNCALALSCLAKDDHARSGDAFLELQATTTAIQVRLSKLFERKADILTSDSPKGDNLIDTEHAIGLCLRRLRILSKRWDIADLLVDGKTKANSVAELEKLCIDIVRVVANDLRIREVKNTDEVDNNNTPDIPKVWLDQDKRVHSLVAESASEALSFLLSATAWRLKIEVDDLAISAEAPKKSNGPEIVVRMRDSLIKLVVLCFEQYVELDEGNSVYSEEHFAFAEKVQSHAGTIAGDLRSLFPKQWSAAVSPKLRSFAFTEDGHVVGGFVRFLKSQEHRVRILIVLSACVFLTAALLILRKCSFFFAQLRANEKMNVEDRFAIEQLLLPIARGLSANWKDGIRREAGAVLSHITGSGRIARCTVSSLSRVLKRIEPVRFLEAHMACLRQDFDDWAASEPEELESDHPTEKEMVAYDEKEKEHAAKFDMIEQQAQRLSASLGVGKLREKSLGPALLGFVREGARVAFSTDVPGYEEELPLGARLPFLRIVSKYLNWIRRDENQLQTLRQDFNEMEKKLRSESEYNDIYEDDLATIEEFRLAGDLGKYPFNKNAKTDAMDDGSFSAESLDSRTRPRMSITSNISSIRSKMSATQASLSPLYEEGDGDRDSDDVGDDAHGSTNDYASTHASTHASNRFESESVSTRSSLTSHP</sequence>
<organism evidence="4 5">
    <name type="scientific">Phaeodactylum tricornutum (strain CCAP 1055/1)</name>
    <dbReference type="NCBI Taxonomy" id="556484"/>
    <lineage>
        <taxon>Eukaryota</taxon>
        <taxon>Sar</taxon>
        <taxon>Stramenopiles</taxon>
        <taxon>Ochrophyta</taxon>
        <taxon>Bacillariophyta</taxon>
        <taxon>Bacillariophyceae</taxon>
        <taxon>Bacillariophycidae</taxon>
        <taxon>Naviculales</taxon>
        <taxon>Phaeodactylaceae</taxon>
        <taxon>Phaeodactylum</taxon>
    </lineage>
</organism>